<reference evidence="1" key="1">
    <citation type="submission" date="2021-06" db="EMBL/GenBank/DDBJ databases">
        <authorList>
            <person name="Kallberg Y."/>
            <person name="Tangrot J."/>
            <person name="Rosling A."/>
        </authorList>
    </citation>
    <scope>NUCLEOTIDE SEQUENCE</scope>
    <source>
        <strain evidence="1">FL966</strain>
    </source>
</reference>
<name>A0A9N9KHR8_9GLOM</name>
<sequence>KECAKCKNQLMEPKDFDSESLSQESQVSLHSTNTYYETDADDFIDDSELRMDDSSSSKYQIDNEIKVKFTEQTNLMQINKKIIDQYEGECRYYALCLIVNSEKKIWM</sequence>
<proteinExistence type="predicted"/>
<feature type="non-terminal residue" evidence="1">
    <location>
        <position position="1"/>
    </location>
</feature>
<dbReference type="AlphaFoldDB" id="A0A9N9KHR8"/>
<keyword evidence="2" id="KW-1185">Reference proteome</keyword>
<accession>A0A9N9KHR8</accession>
<dbReference type="EMBL" id="CAJVQA010075824">
    <property type="protein sequence ID" value="CAG8835366.1"/>
    <property type="molecule type" value="Genomic_DNA"/>
</dbReference>
<organism evidence="1 2">
    <name type="scientific">Cetraspora pellucida</name>
    <dbReference type="NCBI Taxonomy" id="1433469"/>
    <lineage>
        <taxon>Eukaryota</taxon>
        <taxon>Fungi</taxon>
        <taxon>Fungi incertae sedis</taxon>
        <taxon>Mucoromycota</taxon>
        <taxon>Glomeromycotina</taxon>
        <taxon>Glomeromycetes</taxon>
        <taxon>Diversisporales</taxon>
        <taxon>Gigasporaceae</taxon>
        <taxon>Cetraspora</taxon>
    </lineage>
</organism>
<comment type="caution">
    <text evidence="1">The sequence shown here is derived from an EMBL/GenBank/DDBJ whole genome shotgun (WGS) entry which is preliminary data.</text>
</comment>
<gene>
    <name evidence="1" type="ORF">CPELLU_LOCUS21232</name>
</gene>
<protein>
    <submittedName>
        <fullName evidence="1">14305_t:CDS:1</fullName>
    </submittedName>
</protein>
<evidence type="ECO:0000313" key="1">
    <source>
        <dbReference type="EMBL" id="CAG8835366.1"/>
    </source>
</evidence>
<evidence type="ECO:0000313" key="2">
    <source>
        <dbReference type="Proteomes" id="UP000789759"/>
    </source>
</evidence>
<feature type="non-terminal residue" evidence="1">
    <location>
        <position position="107"/>
    </location>
</feature>
<dbReference type="Proteomes" id="UP000789759">
    <property type="component" value="Unassembled WGS sequence"/>
</dbReference>